<dbReference type="Proteomes" id="UP000381260">
    <property type="component" value="Chromosome"/>
</dbReference>
<dbReference type="EMBL" id="CP045913">
    <property type="protein sequence ID" value="QGH63923.1"/>
    <property type="molecule type" value="Genomic_DNA"/>
</dbReference>
<dbReference type="InterPro" id="IPR010133">
    <property type="entry name" value="Bacteriocin_signal_seq"/>
</dbReference>
<reference evidence="2 3" key="1">
    <citation type="submission" date="2019-11" db="EMBL/GenBank/DDBJ databases">
        <title>The Phosphoenolpyruvate Phosphotransferase System Regulates Serratia proteamaculans 336X Biofilm Formation and Wheat Roots colonization.</title>
        <authorList>
            <person name="Liu F."/>
        </authorList>
    </citation>
    <scope>NUCLEOTIDE SEQUENCE [LARGE SCALE GENOMIC DNA]</scope>
    <source>
        <strain evidence="2 3">336X</strain>
    </source>
</reference>
<dbReference type="NCBIfam" id="TIGR01847">
    <property type="entry name" value="bacteriocin_sig"/>
    <property type="match status" value="1"/>
</dbReference>
<name>A0A5Q2VKJ2_SERPR</name>
<dbReference type="AlphaFoldDB" id="A0A5Q2VKJ2"/>
<evidence type="ECO:0000313" key="3">
    <source>
        <dbReference type="Proteomes" id="UP000381260"/>
    </source>
</evidence>
<evidence type="ECO:0000256" key="1">
    <source>
        <dbReference type="SAM" id="Phobius"/>
    </source>
</evidence>
<evidence type="ECO:0000313" key="2">
    <source>
        <dbReference type="EMBL" id="QGH63923.1"/>
    </source>
</evidence>
<protein>
    <submittedName>
        <fullName evidence="2">Bacteriocin</fullName>
    </submittedName>
</protein>
<organism evidence="2 3">
    <name type="scientific">Serratia proteamaculans</name>
    <dbReference type="NCBI Taxonomy" id="28151"/>
    <lineage>
        <taxon>Bacteria</taxon>
        <taxon>Pseudomonadati</taxon>
        <taxon>Pseudomonadota</taxon>
        <taxon>Gammaproteobacteria</taxon>
        <taxon>Enterobacterales</taxon>
        <taxon>Yersiniaceae</taxon>
        <taxon>Serratia</taxon>
    </lineage>
</organism>
<keyword evidence="1" id="KW-1133">Transmembrane helix</keyword>
<proteinExistence type="predicted"/>
<dbReference type="RefSeq" id="WP_153860581.1">
    <property type="nucleotide sequence ID" value="NZ_CP045913.1"/>
</dbReference>
<sequence length="88" mass="8724">MRQLTTKELQQTSGGLSSADIMGFLRGLFGGSEASPSKPWTPPSTPASTGANMGGVIGALVVGTAALLATAAAAAAFGLSKWLDSSAR</sequence>
<keyword evidence="1" id="KW-0812">Transmembrane</keyword>
<gene>
    <name evidence="2" type="ORF">GHV41_25015</name>
</gene>
<keyword evidence="1" id="KW-0472">Membrane</keyword>
<feature type="transmembrane region" description="Helical" evidence="1">
    <location>
        <begin position="56"/>
        <end position="79"/>
    </location>
</feature>
<accession>A0A5Q2VKJ2</accession>